<sequence>MNIVNFLLHNVSEHVALVGELSRL</sequence>
<gene>
    <name evidence="1" type="ORF">PSTT_07957</name>
</gene>
<name>A0A2S4VED2_9BASI</name>
<dbReference type="VEuPathDB" id="FungiDB:PSTT_07957"/>
<comment type="caution">
    <text evidence="1">The sequence shown here is derived from an EMBL/GenBank/DDBJ whole genome shotgun (WGS) entry which is preliminary data.</text>
</comment>
<evidence type="ECO:0000313" key="1">
    <source>
        <dbReference type="EMBL" id="POW07874.1"/>
    </source>
</evidence>
<reference evidence="1" key="1">
    <citation type="submission" date="2017-12" db="EMBL/GenBank/DDBJ databases">
        <title>Gene loss provides genomic basis for host adaptation in cereal stripe rust fungi.</title>
        <authorList>
            <person name="Xia C."/>
        </authorList>
    </citation>
    <scope>NUCLEOTIDE SEQUENCE [LARGE SCALE GENOMIC DNA]</scope>
    <source>
        <strain evidence="1">93-210</strain>
    </source>
</reference>
<protein>
    <submittedName>
        <fullName evidence="1">Uncharacterized protein</fullName>
    </submittedName>
</protein>
<accession>A0A2S4VED2</accession>
<dbReference type="Proteomes" id="UP000239156">
    <property type="component" value="Unassembled WGS sequence"/>
</dbReference>
<dbReference type="AlphaFoldDB" id="A0A2S4VED2"/>
<keyword evidence="2" id="KW-1185">Reference proteome</keyword>
<dbReference type="EMBL" id="PKSL01000070">
    <property type="protein sequence ID" value="POW07874.1"/>
    <property type="molecule type" value="Genomic_DNA"/>
</dbReference>
<organism evidence="1 2">
    <name type="scientific">Puccinia striiformis</name>
    <dbReference type="NCBI Taxonomy" id="27350"/>
    <lineage>
        <taxon>Eukaryota</taxon>
        <taxon>Fungi</taxon>
        <taxon>Dikarya</taxon>
        <taxon>Basidiomycota</taxon>
        <taxon>Pucciniomycotina</taxon>
        <taxon>Pucciniomycetes</taxon>
        <taxon>Pucciniales</taxon>
        <taxon>Pucciniaceae</taxon>
        <taxon>Puccinia</taxon>
    </lineage>
</organism>
<evidence type="ECO:0000313" key="2">
    <source>
        <dbReference type="Proteomes" id="UP000239156"/>
    </source>
</evidence>
<proteinExistence type="predicted"/>